<dbReference type="EMBL" id="JACOOH010000005">
    <property type="protein sequence ID" value="MBC5621797.1"/>
    <property type="molecule type" value="Genomic_DNA"/>
</dbReference>
<protein>
    <submittedName>
        <fullName evidence="1">Uncharacterized protein</fullName>
    </submittedName>
</protein>
<dbReference type="Proteomes" id="UP000646484">
    <property type="component" value="Unassembled WGS sequence"/>
</dbReference>
<reference evidence="1 2" key="1">
    <citation type="submission" date="2020-08" db="EMBL/GenBank/DDBJ databases">
        <title>Genome public.</title>
        <authorList>
            <person name="Liu C."/>
            <person name="Sun Q."/>
        </authorList>
    </citation>
    <scope>NUCLEOTIDE SEQUENCE [LARGE SCALE GENOMIC DNA]</scope>
    <source>
        <strain evidence="1 2">NSJ-56</strain>
    </source>
</reference>
<name>A0ABR7D1I2_9BACT</name>
<proteinExistence type="predicted"/>
<organism evidence="1 2">
    <name type="scientific">Butyricimonas hominis</name>
    <dbReference type="NCBI Taxonomy" id="2763032"/>
    <lineage>
        <taxon>Bacteria</taxon>
        <taxon>Pseudomonadati</taxon>
        <taxon>Bacteroidota</taxon>
        <taxon>Bacteroidia</taxon>
        <taxon>Bacteroidales</taxon>
        <taxon>Odoribacteraceae</taxon>
        <taxon>Butyricimonas</taxon>
    </lineage>
</organism>
<gene>
    <name evidence="1" type="ORF">H8S64_11880</name>
</gene>
<dbReference type="RefSeq" id="WP_186976245.1">
    <property type="nucleotide sequence ID" value="NZ_JACOOH010000005.1"/>
</dbReference>
<keyword evidence="2" id="KW-1185">Reference proteome</keyword>
<sequence length="47" mass="5471">MRLLGLSVLEALVNLWYKIKRHPTQTMYIMNIYTASMNVCIANPRTT</sequence>
<comment type="caution">
    <text evidence="1">The sequence shown here is derived from an EMBL/GenBank/DDBJ whole genome shotgun (WGS) entry which is preliminary data.</text>
</comment>
<evidence type="ECO:0000313" key="2">
    <source>
        <dbReference type="Proteomes" id="UP000646484"/>
    </source>
</evidence>
<evidence type="ECO:0000313" key="1">
    <source>
        <dbReference type="EMBL" id="MBC5621797.1"/>
    </source>
</evidence>
<accession>A0ABR7D1I2</accession>